<dbReference type="PANTHER" id="PTHR34069">
    <property type="entry name" value="3-OXOACYL-[ACYL-CARRIER-PROTEIN] SYNTHASE 3"/>
    <property type="match status" value="1"/>
</dbReference>
<organism evidence="5 6">
    <name type="scientific">Nonomuraea maritima</name>
    <dbReference type="NCBI Taxonomy" id="683260"/>
    <lineage>
        <taxon>Bacteria</taxon>
        <taxon>Bacillati</taxon>
        <taxon>Actinomycetota</taxon>
        <taxon>Actinomycetes</taxon>
        <taxon>Streptosporangiales</taxon>
        <taxon>Streptosporangiaceae</taxon>
        <taxon>Nonomuraea</taxon>
    </lineage>
</organism>
<sequence>MTVSHTRLVGVAAHLPETTLTTAELEDRLAAHNPDLPLRRGLIHDHSGVRRRHIALPHEKPSDLAAQAARRLLEDNDVQAADLDLIIYAGVSSDAVEPATGHIVAAKIGACCPVFDIRNACNSVLNALQVADVLITGGHHRRVLICCGELPTAGTPWTVAGDEEFVRVAASYTVSDVGAALLLEAADEPGVLAHRFAAYSAGWQAAVAAVDNLTTDFLPDRPSLGPLIVDSGELVRGIGSIDYGVFHKPLADLGLTWDDFAAICVHQATLPTLWWFCDQVGIPPGKVVVTIVQHGNLVAATLLVQLARAVGSGQVKRGDLVALVGLASGASAGIVVVRW</sequence>
<name>A0A1G8SM04_9ACTN</name>
<evidence type="ECO:0000259" key="3">
    <source>
        <dbReference type="Pfam" id="PF08541"/>
    </source>
</evidence>
<dbReference type="AlphaFoldDB" id="A0A1G8SM04"/>
<dbReference type="EMBL" id="FNFB01000001">
    <property type="protein sequence ID" value="SDJ30183.1"/>
    <property type="molecule type" value="Genomic_DNA"/>
</dbReference>
<feature type="domain" description="Beta-ketoacyl-[acyl-carrier-protein] synthase III C-terminal" evidence="3">
    <location>
        <begin position="250"/>
        <end position="339"/>
    </location>
</feature>
<keyword evidence="1" id="KW-0808">Transferase</keyword>
<proteinExistence type="predicted"/>
<dbReference type="GO" id="GO:0044550">
    <property type="term" value="P:secondary metabolite biosynthetic process"/>
    <property type="evidence" value="ECO:0007669"/>
    <property type="project" value="TreeGrafter"/>
</dbReference>
<dbReference type="SUPFAM" id="SSF53901">
    <property type="entry name" value="Thiolase-like"/>
    <property type="match status" value="1"/>
</dbReference>
<dbReference type="GO" id="GO:0004315">
    <property type="term" value="F:3-oxoacyl-[acyl-carrier-protein] synthase activity"/>
    <property type="evidence" value="ECO:0007669"/>
    <property type="project" value="InterPro"/>
</dbReference>
<dbReference type="InterPro" id="IPR013751">
    <property type="entry name" value="ACP_syn_III_N"/>
</dbReference>
<feature type="domain" description="Beta-ketoacyl-[acyl-carrier-protein] synthase III N-terminal" evidence="4">
    <location>
        <begin position="115"/>
        <end position="196"/>
    </location>
</feature>
<keyword evidence="6" id="KW-1185">Reference proteome</keyword>
<dbReference type="OrthoDB" id="9788274at2"/>
<evidence type="ECO:0000256" key="1">
    <source>
        <dbReference type="ARBA" id="ARBA00022679"/>
    </source>
</evidence>
<dbReference type="PANTHER" id="PTHR34069:SF2">
    <property type="entry name" value="BETA-KETOACYL-[ACYL-CARRIER-PROTEIN] SYNTHASE III"/>
    <property type="match status" value="1"/>
</dbReference>
<evidence type="ECO:0000313" key="5">
    <source>
        <dbReference type="EMBL" id="SDJ30183.1"/>
    </source>
</evidence>
<dbReference type="STRING" id="683260.SAMN05421874_101371"/>
<evidence type="ECO:0000256" key="2">
    <source>
        <dbReference type="ARBA" id="ARBA00023315"/>
    </source>
</evidence>
<dbReference type="Pfam" id="PF08541">
    <property type="entry name" value="ACP_syn_III_C"/>
    <property type="match status" value="1"/>
</dbReference>
<evidence type="ECO:0000259" key="4">
    <source>
        <dbReference type="Pfam" id="PF08545"/>
    </source>
</evidence>
<dbReference type="InterPro" id="IPR016039">
    <property type="entry name" value="Thiolase-like"/>
</dbReference>
<dbReference type="Proteomes" id="UP000198683">
    <property type="component" value="Unassembled WGS sequence"/>
</dbReference>
<keyword evidence="2" id="KW-0012">Acyltransferase</keyword>
<dbReference type="RefSeq" id="WP_090758842.1">
    <property type="nucleotide sequence ID" value="NZ_FNFB01000001.1"/>
</dbReference>
<dbReference type="Gene3D" id="3.40.47.10">
    <property type="match status" value="2"/>
</dbReference>
<gene>
    <name evidence="5" type="ORF">SAMN05421874_101371</name>
</gene>
<protein>
    <submittedName>
        <fullName evidence="5">3-oxoacyl-[acyl-carrier-protein] synthase-3</fullName>
    </submittedName>
</protein>
<dbReference type="Pfam" id="PF08545">
    <property type="entry name" value="ACP_syn_III"/>
    <property type="match status" value="1"/>
</dbReference>
<reference evidence="5 6" key="1">
    <citation type="submission" date="2016-10" db="EMBL/GenBank/DDBJ databases">
        <authorList>
            <person name="de Groot N.N."/>
        </authorList>
    </citation>
    <scope>NUCLEOTIDE SEQUENCE [LARGE SCALE GENOMIC DNA]</scope>
    <source>
        <strain evidence="5 6">CGMCC 4.5681</strain>
    </source>
</reference>
<evidence type="ECO:0000313" key="6">
    <source>
        <dbReference type="Proteomes" id="UP000198683"/>
    </source>
</evidence>
<dbReference type="InterPro" id="IPR013747">
    <property type="entry name" value="ACP_syn_III_C"/>
</dbReference>
<dbReference type="GO" id="GO:0006633">
    <property type="term" value="P:fatty acid biosynthetic process"/>
    <property type="evidence" value="ECO:0007669"/>
    <property type="project" value="InterPro"/>
</dbReference>
<accession>A0A1G8SM04</accession>